<evidence type="ECO:0000313" key="1">
    <source>
        <dbReference type="EMBL" id="GEZ69898.1"/>
    </source>
</evidence>
<dbReference type="EMBL" id="BKCJ010311714">
    <property type="protein sequence ID" value="GEZ69898.1"/>
    <property type="molecule type" value="Genomic_DNA"/>
</dbReference>
<dbReference type="AlphaFoldDB" id="A0A699ISJ7"/>
<feature type="non-terminal residue" evidence="1">
    <location>
        <position position="67"/>
    </location>
</feature>
<accession>A0A699ISJ7</accession>
<organism evidence="1">
    <name type="scientific">Tanacetum cinerariifolium</name>
    <name type="common">Dalmatian daisy</name>
    <name type="synonym">Chrysanthemum cinerariifolium</name>
    <dbReference type="NCBI Taxonomy" id="118510"/>
    <lineage>
        <taxon>Eukaryota</taxon>
        <taxon>Viridiplantae</taxon>
        <taxon>Streptophyta</taxon>
        <taxon>Embryophyta</taxon>
        <taxon>Tracheophyta</taxon>
        <taxon>Spermatophyta</taxon>
        <taxon>Magnoliopsida</taxon>
        <taxon>eudicotyledons</taxon>
        <taxon>Gunneridae</taxon>
        <taxon>Pentapetalae</taxon>
        <taxon>asterids</taxon>
        <taxon>campanulids</taxon>
        <taxon>Asterales</taxon>
        <taxon>Asteraceae</taxon>
        <taxon>Asteroideae</taxon>
        <taxon>Anthemideae</taxon>
        <taxon>Anthemidinae</taxon>
        <taxon>Tanacetum</taxon>
    </lineage>
</organism>
<comment type="caution">
    <text evidence="1">The sequence shown here is derived from an EMBL/GenBank/DDBJ whole genome shotgun (WGS) entry which is preliminary data.</text>
</comment>
<proteinExistence type="predicted"/>
<gene>
    <name evidence="1" type="ORF">Tci_541871</name>
</gene>
<protein>
    <submittedName>
        <fullName evidence="1">Uncharacterized protein</fullName>
    </submittedName>
</protein>
<sequence>MLSLGEKRVSWRVLETRSHIRMGSFDINVATRPKVGLGHLQQSRFAVPFLTDDTGIGPIGSSNGEAQ</sequence>
<reference evidence="1" key="1">
    <citation type="journal article" date="2019" name="Sci. Rep.">
        <title>Draft genome of Tanacetum cinerariifolium, the natural source of mosquito coil.</title>
        <authorList>
            <person name="Yamashiro T."/>
            <person name="Shiraishi A."/>
            <person name="Satake H."/>
            <person name="Nakayama K."/>
        </authorList>
    </citation>
    <scope>NUCLEOTIDE SEQUENCE</scope>
</reference>
<name>A0A699ISJ7_TANCI</name>